<keyword evidence="12" id="KW-1185">Reference proteome</keyword>
<keyword evidence="9" id="KW-0539">Nucleus</keyword>
<dbReference type="GO" id="GO:0030014">
    <property type="term" value="C:CCR4-NOT complex"/>
    <property type="evidence" value="ECO:0007669"/>
    <property type="project" value="InterPro"/>
</dbReference>
<keyword evidence="7" id="KW-0943">RNA-mediated gene silencing</keyword>
<dbReference type="InterPro" id="IPR019312">
    <property type="entry name" value="CNOT11"/>
</dbReference>
<feature type="compositionally biased region" description="Basic and acidic residues" evidence="10">
    <location>
        <begin position="116"/>
        <end position="135"/>
    </location>
</feature>
<accession>A0AAW1PZ59</accession>
<keyword evidence="5" id="KW-0963">Cytoplasm</keyword>
<dbReference type="Proteomes" id="UP001465755">
    <property type="component" value="Unassembled WGS sequence"/>
</dbReference>
<comment type="caution">
    <text evidence="11">The sequence shown here is derived from an EMBL/GenBank/DDBJ whole genome shotgun (WGS) entry which is preliminary data.</text>
</comment>
<evidence type="ECO:0000256" key="3">
    <source>
        <dbReference type="ARBA" id="ARBA00008030"/>
    </source>
</evidence>
<evidence type="ECO:0000256" key="6">
    <source>
        <dbReference type="ARBA" id="ARBA00023015"/>
    </source>
</evidence>
<evidence type="ECO:0000256" key="4">
    <source>
        <dbReference type="ARBA" id="ARBA00014872"/>
    </source>
</evidence>
<evidence type="ECO:0000313" key="12">
    <source>
        <dbReference type="Proteomes" id="UP001465755"/>
    </source>
</evidence>
<comment type="similarity">
    <text evidence="3">Belongs to the CNOT11 family.</text>
</comment>
<keyword evidence="6" id="KW-0805">Transcription regulation</keyword>
<dbReference type="PANTHER" id="PTHR15975:SF0">
    <property type="entry name" value="CCR4-NOT TRANSCRIPTION COMPLEX SUBUNIT 11"/>
    <property type="match status" value="1"/>
</dbReference>
<protein>
    <recommendedName>
        <fullName evidence="4">CCR4-NOT transcription complex subunit 11</fullName>
    </recommendedName>
</protein>
<organism evidence="11 12">
    <name type="scientific">Symbiochloris irregularis</name>
    <dbReference type="NCBI Taxonomy" id="706552"/>
    <lineage>
        <taxon>Eukaryota</taxon>
        <taxon>Viridiplantae</taxon>
        <taxon>Chlorophyta</taxon>
        <taxon>core chlorophytes</taxon>
        <taxon>Trebouxiophyceae</taxon>
        <taxon>Trebouxiales</taxon>
        <taxon>Trebouxiaceae</taxon>
        <taxon>Symbiochloris</taxon>
    </lineage>
</organism>
<dbReference type="GO" id="GO:0031047">
    <property type="term" value="P:regulatory ncRNA-mediated gene silencing"/>
    <property type="evidence" value="ECO:0007669"/>
    <property type="project" value="UniProtKB-KW"/>
</dbReference>
<evidence type="ECO:0000256" key="2">
    <source>
        <dbReference type="ARBA" id="ARBA00004496"/>
    </source>
</evidence>
<evidence type="ECO:0000313" key="11">
    <source>
        <dbReference type="EMBL" id="KAK9813943.1"/>
    </source>
</evidence>
<feature type="region of interest" description="Disordered" evidence="10">
    <location>
        <begin position="116"/>
        <end position="143"/>
    </location>
</feature>
<evidence type="ECO:0000256" key="1">
    <source>
        <dbReference type="ARBA" id="ARBA00004123"/>
    </source>
</evidence>
<comment type="subcellular location">
    <subcellularLocation>
        <location evidence="2">Cytoplasm</location>
    </subcellularLocation>
    <subcellularLocation>
        <location evidence="1">Nucleus</location>
    </subcellularLocation>
</comment>
<evidence type="ECO:0000256" key="10">
    <source>
        <dbReference type="SAM" id="MobiDB-lite"/>
    </source>
</evidence>
<sequence length="405" mass="44769">MLGSLLFRLGVVCADLPADRQEQERLAVSQRLSAVFLVADIGRPQPITSNIFLPVLEQVLAGAQNTAEQSFLAQLLLAYTQVAAATPLQVLAWLACSVQRSLPSLATALHQLRRAAADRSVDPSSQRRQEKEKGTAGEQPALPTDLLVQNGSFAADPAQQEADQDAYSAVMHPRPRPLRPTLPRLPLQPGELRWLHPQLEHPLVWDAHLGPLGERVSALTQILQRSLLEPLPPALAKQAEEEVDADACVALRCGLTPACLSALIEHNQSIAQKVLAWLVQRSAAEEWLEVLAGMDMSVHSMEVVNWLTSNTHLPPAFLQRYIHNCIAFCRRPQDSDKVQSRLVRLLSVFLTSLIRNRVVAVGGVFLEVQAFCIEFSRIREAANLFRLLKQLESDQQMSDGNLDFT</sequence>
<dbReference type="GO" id="GO:0005737">
    <property type="term" value="C:cytoplasm"/>
    <property type="evidence" value="ECO:0007669"/>
    <property type="project" value="UniProtKB-SubCell"/>
</dbReference>
<evidence type="ECO:0000256" key="9">
    <source>
        <dbReference type="ARBA" id="ARBA00023242"/>
    </source>
</evidence>
<keyword evidence="8" id="KW-0804">Transcription</keyword>
<evidence type="ECO:0000256" key="7">
    <source>
        <dbReference type="ARBA" id="ARBA00023158"/>
    </source>
</evidence>
<dbReference type="Pfam" id="PF10155">
    <property type="entry name" value="CNOT11"/>
    <property type="match status" value="1"/>
</dbReference>
<evidence type="ECO:0000256" key="5">
    <source>
        <dbReference type="ARBA" id="ARBA00022490"/>
    </source>
</evidence>
<name>A0AAW1PZ59_9CHLO</name>
<dbReference type="EMBL" id="JALJOQ010000002">
    <property type="protein sequence ID" value="KAK9813943.1"/>
    <property type="molecule type" value="Genomic_DNA"/>
</dbReference>
<proteinExistence type="inferred from homology"/>
<reference evidence="11 12" key="1">
    <citation type="journal article" date="2024" name="Nat. Commun.">
        <title>Phylogenomics reveals the evolutionary origins of lichenization in chlorophyte algae.</title>
        <authorList>
            <person name="Puginier C."/>
            <person name="Libourel C."/>
            <person name="Otte J."/>
            <person name="Skaloud P."/>
            <person name="Haon M."/>
            <person name="Grisel S."/>
            <person name="Petersen M."/>
            <person name="Berrin J.G."/>
            <person name="Delaux P.M."/>
            <person name="Dal Grande F."/>
            <person name="Keller J."/>
        </authorList>
    </citation>
    <scope>NUCLEOTIDE SEQUENCE [LARGE SCALE GENOMIC DNA]</scope>
    <source>
        <strain evidence="11 12">SAG 2036</strain>
    </source>
</reference>
<dbReference type="PANTHER" id="PTHR15975">
    <property type="entry name" value="CCR4-NOT TRANSCRIPTION COMPLEX SUBUNIT 11"/>
    <property type="match status" value="1"/>
</dbReference>
<evidence type="ECO:0000256" key="8">
    <source>
        <dbReference type="ARBA" id="ARBA00023163"/>
    </source>
</evidence>
<dbReference type="AlphaFoldDB" id="A0AAW1PZ59"/>
<gene>
    <name evidence="11" type="ORF">WJX73_005924</name>
</gene>
<dbReference type="GO" id="GO:0005634">
    <property type="term" value="C:nucleus"/>
    <property type="evidence" value="ECO:0007669"/>
    <property type="project" value="UniProtKB-SubCell"/>
</dbReference>